<comment type="caution">
    <text evidence="1">The sequence shown here is derived from an EMBL/GenBank/DDBJ whole genome shotgun (WGS) entry which is preliminary data.</text>
</comment>
<gene>
    <name evidence="1" type="ORF">HNP52_003705</name>
</gene>
<organism evidence="1 2">
    <name type="scientific">Sphingomonas kyeonggiensis</name>
    <dbReference type="NCBI Taxonomy" id="1268553"/>
    <lineage>
        <taxon>Bacteria</taxon>
        <taxon>Pseudomonadati</taxon>
        <taxon>Pseudomonadota</taxon>
        <taxon>Alphaproteobacteria</taxon>
        <taxon>Sphingomonadales</taxon>
        <taxon>Sphingomonadaceae</taxon>
        <taxon>Sphingomonas</taxon>
    </lineage>
</organism>
<reference evidence="1 2" key="1">
    <citation type="submission" date="2020-08" db="EMBL/GenBank/DDBJ databases">
        <title>Functional genomics of gut bacteria from endangered species of beetles.</title>
        <authorList>
            <person name="Carlos-Shanley C."/>
        </authorList>
    </citation>
    <scope>NUCLEOTIDE SEQUENCE [LARGE SCALE GENOMIC DNA]</scope>
    <source>
        <strain evidence="1 2">S00224</strain>
    </source>
</reference>
<evidence type="ECO:0000313" key="2">
    <source>
        <dbReference type="Proteomes" id="UP000575241"/>
    </source>
</evidence>
<dbReference type="Proteomes" id="UP000575241">
    <property type="component" value="Unassembled WGS sequence"/>
</dbReference>
<evidence type="ECO:0008006" key="3">
    <source>
        <dbReference type="Google" id="ProtNLM"/>
    </source>
</evidence>
<dbReference type="AlphaFoldDB" id="A0A7W7K4S7"/>
<name>A0A7W7K4S7_9SPHN</name>
<accession>A0A7W7K4S7</accession>
<dbReference type="EMBL" id="JACHLN010000003">
    <property type="protein sequence ID" value="MBB4840613.1"/>
    <property type="molecule type" value="Genomic_DNA"/>
</dbReference>
<protein>
    <recommendedName>
        <fullName evidence="3">Pilus assembly protein</fullName>
    </recommendedName>
</protein>
<sequence length="239" mass="25589">MKLRLRLPALLRRLAPATRGVAMLEFALALPVVLVLGCYGVETANLAIANLRVSQLASNLADNGSRMGLMSSTSSVVQLRELDLNNALQAARLQGASLDIGNNGRVILSSLEYIQQSYDTAPVMRIHWQRCFGKKSGTGYDSSYGTTSATAGTDATKANAGTTVTGMGDPGAVVTAPSGSGLIFVEVNYDYQRLFGSTFMGPAKLRYVASFIVRDRRDFAQLYNPSPAATRSTCDKYTT</sequence>
<keyword evidence="2" id="KW-1185">Reference proteome</keyword>
<proteinExistence type="predicted"/>
<dbReference type="RefSeq" id="WP_184169059.1">
    <property type="nucleotide sequence ID" value="NZ_JACHLN010000003.1"/>
</dbReference>
<evidence type="ECO:0000313" key="1">
    <source>
        <dbReference type="EMBL" id="MBB4840613.1"/>
    </source>
</evidence>